<sequence>MQSDKLEEVVLFAARSAGLPGSIVEDSGLFISSLNGFPGPYSSYVYSTIGDVGLLRLMEGAEDRSAYFESAIAYTDARGNIRVFTGRVYGMIAEEPAGSGGFGFDPVFIPAGYSKTFAEMELEEKSWISHRGTAISRLLRWLEAYDLGRSAQTL</sequence>
<keyword evidence="4" id="KW-1185">Reference proteome</keyword>
<dbReference type="KEGG" id="ccai:NAS2_0279"/>
<dbReference type="PANTHER" id="PTHR11067:SF9">
    <property type="entry name" value="INOSINE TRIPHOSPHATE PYROPHOSPHATASE"/>
    <property type="match status" value="1"/>
</dbReference>
<name>A0A4P2VCX6_9ARCH</name>
<accession>A0A4P2VCX6</accession>
<evidence type="ECO:0000313" key="4">
    <source>
        <dbReference type="Proteomes" id="UP000509448"/>
    </source>
</evidence>
<dbReference type="InterPro" id="IPR002637">
    <property type="entry name" value="RdgB/HAM1"/>
</dbReference>
<dbReference type="Gene3D" id="3.90.950.10">
    <property type="match status" value="1"/>
</dbReference>
<dbReference type="AlphaFoldDB" id="A0A4P2VCX6"/>
<proteinExistence type="inferred from homology"/>
<evidence type="ECO:0000313" key="3">
    <source>
        <dbReference type="EMBL" id="BBE41672.1"/>
    </source>
</evidence>
<dbReference type="GO" id="GO:0009143">
    <property type="term" value="P:nucleoside triphosphate catabolic process"/>
    <property type="evidence" value="ECO:0007669"/>
    <property type="project" value="InterPro"/>
</dbReference>
<organism evidence="3 4">
    <name type="scientific">Conexivisphaera calida</name>
    <dbReference type="NCBI Taxonomy" id="1874277"/>
    <lineage>
        <taxon>Archaea</taxon>
        <taxon>Nitrososphaerota</taxon>
        <taxon>Conexivisphaeria</taxon>
        <taxon>Conexivisphaerales</taxon>
        <taxon>Conexivisphaeraceae</taxon>
        <taxon>Conexivisphaera</taxon>
    </lineage>
</organism>
<dbReference type="CDD" id="cd00515">
    <property type="entry name" value="HAM1"/>
    <property type="match status" value="1"/>
</dbReference>
<reference evidence="3 4" key="1">
    <citation type="journal article" date="2019" name="ISME J.">
        <title>Isolation and characterization of a thermophilic sulfur- and iron-reducing thaumarchaeote from a terrestrial acidic hot spring.</title>
        <authorList>
            <person name="Kato S."/>
            <person name="Itoh T."/>
            <person name="Yuki M."/>
            <person name="Nagamori M."/>
            <person name="Ohnishi M."/>
            <person name="Uematsu K."/>
            <person name="Suzuki K."/>
            <person name="Takashina T."/>
            <person name="Ohkuma M."/>
        </authorList>
    </citation>
    <scope>NUCLEOTIDE SEQUENCE [LARGE SCALE GENOMIC DNA]</scope>
    <source>
        <strain evidence="3 4">NAS-02</strain>
    </source>
</reference>
<dbReference type="EMBL" id="AP018732">
    <property type="protein sequence ID" value="BBE41672.1"/>
    <property type="molecule type" value="Genomic_DNA"/>
</dbReference>
<dbReference type="GO" id="GO:0047429">
    <property type="term" value="F:nucleoside triphosphate diphosphatase activity"/>
    <property type="evidence" value="ECO:0007669"/>
    <property type="project" value="InterPro"/>
</dbReference>
<evidence type="ECO:0000256" key="2">
    <source>
        <dbReference type="ARBA" id="ARBA00022801"/>
    </source>
</evidence>
<dbReference type="PANTHER" id="PTHR11067">
    <property type="entry name" value="INOSINE TRIPHOSPHATE PYROPHOSPHATASE/HAM1 PROTEIN"/>
    <property type="match status" value="1"/>
</dbReference>
<evidence type="ECO:0000256" key="1">
    <source>
        <dbReference type="ARBA" id="ARBA00008023"/>
    </source>
</evidence>
<comment type="similarity">
    <text evidence="1">Belongs to the HAM1 NTPase family.</text>
</comment>
<protein>
    <submittedName>
        <fullName evidence="3">Xanthosine/inosine triphosphate pyrophosphatase</fullName>
    </submittedName>
</protein>
<dbReference type="GO" id="GO:0005737">
    <property type="term" value="C:cytoplasm"/>
    <property type="evidence" value="ECO:0007669"/>
    <property type="project" value="TreeGrafter"/>
</dbReference>
<dbReference type="SUPFAM" id="SSF52972">
    <property type="entry name" value="ITPase-like"/>
    <property type="match status" value="1"/>
</dbReference>
<keyword evidence="2" id="KW-0378">Hydrolase</keyword>
<gene>
    <name evidence="3" type="ORF">NAS2_0279</name>
</gene>
<dbReference type="Pfam" id="PF01725">
    <property type="entry name" value="Ham1p_like"/>
    <property type="match status" value="1"/>
</dbReference>
<dbReference type="Proteomes" id="UP000509448">
    <property type="component" value="Chromosome"/>
</dbReference>
<dbReference type="InterPro" id="IPR029001">
    <property type="entry name" value="ITPase-like_fam"/>
</dbReference>